<dbReference type="EMBL" id="CP017831">
    <property type="protein sequence ID" value="AOZ95876.1"/>
    <property type="molecule type" value="Genomic_DNA"/>
</dbReference>
<evidence type="ECO:0000313" key="2">
    <source>
        <dbReference type="EMBL" id="AOZ95876.1"/>
    </source>
</evidence>
<feature type="signal peptide" evidence="1">
    <location>
        <begin position="1"/>
        <end position="19"/>
    </location>
</feature>
<keyword evidence="1" id="KW-0732">Signal</keyword>
<accession>A0A1D9NZS6</accession>
<dbReference type="AlphaFoldDB" id="A0A1D9NZS6"/>
<dbReference type="KEGG" id="bhu:bhn_I0842"/>
<evidence type="ECO:0000256" key="1">
    <source>
        <dbReference type="SAM" id="SignalP"/>
    </source>
</evidence>
<dbReference type="Proteomes" id="UP000179284">
    <property type="component" value="Chromosome I"/>
</dbReference>
<dbReference type="OrthoDB" id="2002910at2"/>
<feature type="chain" id="PRO_5038653567" evidence="1">
    <location>
        <begin position="20"/>
        <end position="220"/>
    </location>
</feature>
<proteinExistence type="predicted"/>
<name>A0A1D9NZS6_9FIRM</name>
<evidence type="ECO:0000313" key="3">
    <source>
        <dbReference type="Proteomes" id="UP000179284"/>
    </source>
</evidence>
<sequence length="220" mass="24490">MRKQFLSLAVTLGMSIAFLLNVNHCVTPSAVVYAAEEKAEGIRIDEEYLVPDIYGWCTYYILVATNETGEDIAISSDFVAIDGNGNVLSKVHDYLDAVRNGQQFILYGQFLNEDIDAASDYDYSFDVRTTDKCSYSMISVDASRNDRYLEVSATNYSESDIQGVGVRTVFMKNGRAVGFDAVNIADYGYTFYGGSTNSQILGYNTKDYDNYILTYASARN</sequence>
<protein>
    <submittedName>
        <fullName evidence="2">Uncharacterized protein</fullName>
    </submittedName>
</protein>
<keyword evidence="3" id="KW-1185">Reference proteome</keyword>
<reference evidence="3" key="1">
    <citation type="submission" date="2016-10" db="EMBL/GenBank/DDBJ databases">
        <title>The complete genome sequence of the rumen bacterium Butyrivibrio hungatei MB2003.</title>
        <authorList>
            <person name="Palevich N."/>
            <person name="Kelly W.J."/>
            <person name="Leahy S.C."/>
            <person name="Altermann E."/>
            <person name="Rakonjac J."/>
            <person name="Attwood G.T."/>
        </authorList>
    </citation>
    <scope>NUCLEOTIDE SEQUENCE [LARGE SCALE GENOMIC DNA]</scope>
    <source>
        <strain evidence="3">MB2003</strain>
    </source>
</reference>
<gene>
    <name evidence="2" type="ORF">bhn_I0842</name>
</gene>
<organism evidence="2 3">
    <name type="scientific">Butyrivibrio hungatei</name>
    <dbReference type="NCBI Taxonomy" id="185008"/>
    <lineage>
        <taxon>Bacteria</taxon>
        <taxon>Bacillati</taxon>
        <taxon>Bacillota</taxon>
        <taxon>Clostridia</taxon>
        <taxon>Lachnospirales</taxon>
        <taxon>Lachnospiraceae</taxon>
        <taxon>Butyrivibrio</taxon>
    </lineage>
</organism>
<dbReference type="RefSeq" id="WP_071175610.1">
    <property type="nucleotide sequence ID" value="NZ_CP017831.1"/>
</dbReference>